<comment type="subcellular location">
    <subcellularLocation>
        <location evidence="1">Membrane</location>
    </subcellularLocation>
</comment>
<organism evidence="5 6">
    <name type="scientific">Yersinia aldovae</name>
    <dbReference type="NCBI Taxonomy" id="29483"/>
    <lineage>
        <taxon>Bacteria</taxon>
        <taxon>Pseudomonadati</taxon>
        <taxon>Pseudomonadota</taxon>
        <taxon>Gammaproteobacteria</taxon>
        <taxon>Enterobacterales</taxon>
        <taxon>Yersiniaceae</taxon>
        <taxon>Yersinia</taxon>
    </lineage>
</organism>
<feature type="chain" id="PRO_5006697207" evidence="3">
    <location>
        <begin position="22"/>
        <end position="380"/>
    </location>
</feature>
<dbReference type="EMBL" id="CQEJ01000001">
    <property type="protein sequence ID" value="CNK49463.1"/>
    <property type="molecule type" value="Genomic_DNA"/>
</dbReference>
<dbReference type="Pfam" id="PF01103">
    <property type="entry name" value="Omp85"/>
    <property type="match status" value="1"/>
</dbReference>
<dbReference type="Proteomes" id="UP000041595">
    <property type="component" value="Unassembled WGS sequence"/>
</dbReference>
<name>A0A0T9SYJ2_YERAL</name>
<evidence type="ECO:0000259" key="4">
    <source>
        <dbReference type="Pfam" id="PF01103"/>
    </source>
</evidence>
<evidence type="ECO:0000256" key="3">
    <source>
        <dbReference type="SAM" id="SignalP"/>
    </source>
</evidence>
<sequence>MCFICRLGFVCWLGLPCLVQAVDILPSHEHIDGWLQGLGSDNKFDANKGIDWGVMPGPFYTPELGLGIGAAIVGMYRPDKKEKISQNSTLSFSGFTSSTGAFGIGIANYSFFANEQWRFYLTGAMNNMPTYYWGTGFTAGRDDANKQEYTSQEFSAKPELLYRIAPDIYFGVGWSFSSVNAASIQDKDNGMLAREKAGPSVLSSGASVTLTYDTRDFVPNPRSGQLANLTYTHFAPELGSDFRFESVESRYALYHALDEKNVLAWEIDGRFTQGDVPWNMLPLLGDNHRMRGYYEGRYRDRNVLSTQLEYRRKLDWRHGVVAWIGSGTMSQTINELGKSSWLPSVGVGYRFEFKPRMNVRLDFGVGKDSTGFYFQVGEAF</sequence>
<dbReference type="GO" id="GO:0019867">
    <property type="term" value="C:outer membrane"/>
    <property type="evidence" value="ECO:0007669"/>
    <property type="project" value="InterPro"/>
</dbReference>
<dbReference type="InterPro" id="IPR000184">
    <property type="entry name" value="Bac_surfAg_D15"/>
</dbReference>
<feature type="domain" description="Bacterial surface antigen (D15)" evidence="4">
    <location>
        <begin position="118"/>
        <end position="380"/>
    </location>
</feature>
<gene>
    <name evidence="5" type="ORF">ERS137965_00258</name>
</gene>
<reference evidence="5 6" key="1">
    <citation type="submission" date="2015-03" db="EMBL/GenBank/DDBJ databases">
        <authorList>
            <person name="Murphy D."/>
        </authorList>
    </citation>
    <scope>NUCLEOTIDE SEQUENCE [LARGE SCALE GENOMIC DNA]</scope>
    <source>
        <strain evidence="5 6">IP06005</strain>
    </source>
</reference>
<keyword evidence="2" id="KW-0472">Membrane</keyword>
<evidence type="ECO:0000313" key="5">
    <source>
        <dbReference type="EMBL" id="CNK49463.1"/>
    </source>
</evidence>
<dbReference type="AlphaFoldDB" id="A0A0T9SYJ2"/>
<feature type="signal peptide" evidence="3">
    <location>
        <begin position="1"/>
        <end position="21"/>
    </location>
</feature>
<dbReference type="STRING" id="1453495.AT01_3695"/>
<evidence type="ECO:0000256" key="1">
    <source>
        <dbReference type="ARBA" id="ARBA00004370"/>
    </source>
</evidence>
<protein>
    <submittedName>
        <fullName evidence="5">Outer membrane protein/protective antigen OMA87</fullName>
    </submittedName>
</protein>
<dbReference type="RefSeq" id="WP_049595967.1">
    <property type="nucleotide sequence ID" value="NZ_CABHPY010000061.1"/>
</dbReference>
<proteinExistence type="predicted"/>
<dbReference type="Gene3D" id="2.40.160.50">
    <property type="entry name" value="membrane protein fhac: a member of the omp85/tpsb transporter family"/>
    <property type="match status" value="1"/>
</dbReference>
<accession>A0A0T9SYJ2</accession>
<dbReference type="eggNOG" id="COG0729">
    <property type="taxonomic scope" value="Bacteria"/>
</dbReference>
<evidence type="ECO:0000256" key="2">
    <source>
        <dbReference type="ARBA" id="ARBA00023136"/>
    </source>
</evidence>
<keyword evidence="3" id="KW-0732">Signal</keyword>
<evidence type="ECO:0000313" key="6">
    <source>
        <dbReference type="Proteomes" id="UP000041595"/>
    </source>
</evidence>